<organism evidence="2 3">
    <name type="scientific">Ameca splendens</name>
    <dbReference type="NCBI Taxonomy" id="208324"/>
    <lineage>
        <taxon>Eukaryota</taxon>
        <taxon>Metazoa</taxon>
        <taxon>Chordata</taxon>
        <taxon>Craniata</taxon>
        <taxon>Vertebrata</taxon>
        <taxon>Euteleostomi</taxon>
        <taxon>Actinopterygii</taxon>
        <taxon>Neopterygii</taxon>
        <taxon>Teleostei</taxon>
        <taxon>Neoteleostei</taxon>
        <taxon>Acanthomorphata</taxon>
        <taxon>Ovalentaria</taxon>
        <taxon>Atherinomorphae</taxon>
        <taxon>Cyprinodontiformes</taxon>
        <taxon>Goodeidae</taxon>
        <taxon>Ameca</taxon>
    </lineage>
</organism>
<feature type="compositionally biased region" description="Basic and acidic residues" evidence="1">
    <location>
        <begin position="63"/>
        <end position="74"/>
    </location>
</feature>
<keyword evidence="3" id="KW-1185">Reference proteome</keyword>
<reference evidence="2 3" key="1">
    <citation type="submission" date="2021-06" db="EMBL/GenBank/DDBJ databases">
        <authorList>
            <person name="Palmer J.M."/>
        </authorList>
    </citation>
    <scope>NUCLEOTIDE SEQUENCE [LARGE SCALE GENOMIC DNA]</scope>
    <source>
        <strain evidence="2 3">AS_MEX2019</strain>
        <tissue evidence="2">Muscle</tissue>
    </source>
</reference>
<feature type="region of interest" description="Disordered" evidence="1">
    <location>
        <begin position="63"/>
        <end position="93"/>
    </location>
</feature>
<evidence type="ECO:0000256" key="1">
    <source>
        <dbReference type="SAM" id="MobiDB-lite"/>
    </source>
</evidence>
<proteinExistence type="predicted"/>
<name>A0ABV0XFD2_9TELE</name>
<accession>A0ABV0XFD2</accession>
<sequence>MMLHTMFLSAQANLAPLLGHFVNTLVSIDIMIQKPGGHSHVHSKQDGLSKKTGALKMINKNEKNEVERTKKGPKELLQTTMGREERGREAETEELQDSIIFHVQCR</sequence>
<dbReference type="Proteomes" id="UP001469553">
    <property type="component" value="Unassembled WGS sequence"/>
</dbReference>
<evidence type="ECO:0000313" key="2">
    <source>
        <dbReference type="EMBL" id="MEQ2280162.1"/>
    </source>
</evidence>
<protein>
    <submittedName>
        <fullName evidence="2">Uncharacterized protein</fullName>
    </submittedName>
</protein>
<gene>
    <name evidence="2" type="ORF">AMECASPLE_016805</name>
</gene>
<comment type="caution">
    <text evidence="2">The sequence shown here is derived from an EMBL/GenBank/DDBJ whole genome shotgun (WGS) entry which is preliminary data.</text>
</comment>
<evidence type="ECO:0000313" key="3">
    <source>
        <dbReference type="Proteomes" id="UP001469553"/>
    </source>
</evidence>
<dbReference type="EMBL" id="JAHRIP010001236">
    <property type="protein sequence ID" value="MEQ2280162.1"/>
    <property type="molecule type" value="Genomic_DNA"/>
</dbReference>